<feature type="region of interest" description="Disordered" evidence="1">
    <location>
        <begin position="1"/>
        <end position="22"/>
    </location>
</feature>
<evidence type="ECO:0000313" key="3">
    <source>
        <dbReference type="Proteomes" id="UP001558613"/>
    </source>
</evidence>
<dbReference type="Proteomes" id="UP001558613">
    <property type="component" value="Unassembled WGS sequence"/>
</dbReference>
<organism evidence="2 3">
    <name type="scientific">Cirrhinus molitorella</name>
    <name type="common">mud carp</name>
    <dbReference type="NCBI Taxonomy" id="172907"/>
    <lineage>
        <taxon>Eukaryota</taxon>
        <taxon>Metazoa</taxon>
        <taxon>Chordata</taxon>
        <taxon>Craniata</taxon>
        <taxon>Vertebrata</taxon>
        <taxon>Euteleostomi</taxon>
        <taxon>Actinopterygii</taxon>
        <taxon>Neopterygii</taxon>
        <taxon>Teleostei</taxon>
        <taxon>Ostariophysi</taxon>
        <taxon>Cypriniformes</taxon>
        <taxon>Cyprinidae</taxon>
        <taxon>Labeoninae</taxon>
        <taxon>Labeonini</taxon>
        <taxon>Cirrhinus</taxon>
    </lineage>
</organism>
<reference evidence="2 3" key="1">
    <citation type="submission" date="2023-09" db="EMBL/GenBank/DDBJ databases">
        <authorList>
            <person name="Wang M."/>
        </authorList>
    </citation>
    <scope>NUCLEOTIDE SEQUENCE [LARGE SCALE GENOMIC DNA]</scope>
    <source>
        <strain evidence="2">GT-2023</strain>
        <tissue evidence="2">Liver</tissue>
    </source>
</reference>
<sequence>MAVEREREREREREGGRGRHCCRKNTSTLVHSRQRFTGPAPLHYITQACRRSNGSNPNHRREVQEKSSVCLWFLPPWSTAGFGGKSRHACPNIGDFGWRAEDQRLSPLTKDSIMTCHT</sequence>
<gene>
    <name evidence="2" type="ORF">QQF64_010202</name>
</gene>
<evidence type="ECO:0000313" key="2">
    <source>
        <dbReference type="EMBL" id="KAL1259625.1"/>
    </source>
</evidence>
<keyword evidence="3" id="KW-1185">Reference proteome</keyword>
<feature type="compositionally biased region" description="Basic and acidic residues" evidence="1">
    <location>
        <begin position="1"/>
        <end position="17"/>
    </location>
</feature>
<name>A0ABR3M3C8_9TELE</name>
<accession>A0ABR3M3C8</accession>
<comment type="caution">
    <text evidence="2">The sequence shown here is derived from an EMBL/GenBank/DDBJ whole genome shotgun (WGS) entry which is preliminary data.</text>
</comment>
<proteinExistence type="predicted"/>
<dbReference type="EMBL" id="JAYMGO010000016">
    <property type="protein sequence ID" value="KAL1259625.1"/>
    <property type="molecule type" value="Genomic_DNA"/>
</dbReference>
<evidence type="ECO:0000256" key="1">
    <source>
        <dbReference type="SAM" id="MobiDB-lite"/>
    </source>
</evidence>
<protein>
    <submittedName>
        <fullName evidence="2">Uncharacterized protein</fullName>
    </submittedName>
</protein>